<keyword evidence="3" id="KW-1185">Reference proteome</keyword>
<feature type="compositionally biased region" description="Polar residues" evidence="1">
    <location>
        <begin position="252"/>
        <end position="280"/>
    </location>
</feature>
<feature type="compositionally biased region" description="Pro residues" evidence="1">
    <location>
        <begin position="456"/>
        <end position="467"/>
    </location>
</feature>
<name>A0A1G6V221_9ACTN</name>
<proteinExistence type="predicted"/>
<evidence type="ECO:0000313" key="2">
    <source>
        <dbReference type="EMBL" id="SDD47689.1"/>
    </source>
</evidence>
<evidence type="ECO:0000256" key="1">
    <source>
        <dbReference type="SAM" id="MobiDB-lite"/>
    </source>
</evidence>
<feature type="compositionally biased region" description="Pro residues" evidence="1">
    <location>
        <begin position="94"/>
        <end position="104"/>
    </location>
</feature>
<reference evidence="3" key="1">
    <citation type="submission" date="2016-10" db="EMBL/GenBank/DDBJ databases">
        <authorList>
            <person name="Varghese N."/>
            <person name="Submissions S."/>
        </authorList>
    </citation>
    <scope>NUCLEOTIDE SEQUENCE [LARGE SCALE GENOMIC DNA]</scope>
    <source>
        <strain evidence="3">CGMCC 4.3516</strain>
    </source>
</reference>
<dbReference type="AlphaFoldDB" id="A0A1G6V221"/>
<feature type="compositionally biased region" description="Basic residues" evidence="1">
    <location>
        <begin position="170"/>
        <end position="184"/>
    </location>
</feature>
<feature type="compositionally biased region" description="Basic and acidic residues" evidence="1">
    <location>
        <begin position="305"/>
        <end position="314"/>
    </location>
</feature>
<feature type="compositionally biased region" description="Basic and acidic residues" evidence="1">
    <location>
        <begin position="158"/>
        <end position="169"/>
    </location>
</feature>
<feature type="compositionally biased region" description="Gly residues" evidence="1">
    <location>
        <begin position="116"/>
        <end position="125"/>
    </location>
</feature>
<evidence type="ECO:0000313" key="3">
    <source>
        <dbReference type="Proteomes" id="UP000198949"/>
    </source>
</evidence>
<feature type="region of interest" description="Disordered" evidence="1">
    <location>
        <begin position="1"/>
        <end position="202"/>
    </location>
</feature>
<feature type="compositionally biased region" description="Low complexity" evidence="1">
    <location>
        <begin position="64"/>
        <end position="81"/>
    </location>
</feature>
<feature type="compositionally biased region" description="Pro residues" evidence="1">
    <location>
        <begin position="360"/>
        <end position="372"/>
    </location>
</feature>
<feature type="region of interest" description="Disordered" evidence="1">
    <location>
        <begin position="227"/>
        <end position="467"/>
    </location>
</feature>
<accession>A0A1G6V221</accession>
<dbReference type="Proteomes" id="UP000198949">
    <property type="component" value="Unassembled WGS sequence"/>
</dbReference>
<dbReference type="EMBL" id="FNAD01000004">
    <property type="protein sequence ID" value="SDD47689.1"/>
    <property type="molecule type" value="Genomic_DNA"/>
</dbReference>
<sequence length="467" mass="50476">MITTGWHLRPIHAHPDQSRPTPQAPPPIPSSTTQHHQHSALPAHRCGTRTLEHGRRASLPRNYARALGAGGLAPPRTLPARTPRDQHPRRCPAPRYPPSLPAPPRQDRGTSTGAGTEAGAGAGAGDGRRGVEAEAEAEAGAVVLTARDPPQGGLPQDGHYRSRKEETRHDHHQHTHQRRHHGAPRGRDRAPQPHPPPRHRRAITGQAPATHAHPTTHLIVAACSNRSRDGVPGRQHTPAPPPNPQSLPARTATETAPESATHPRPTTLTASSLHGRTVTETMPRVGKAGPARRSVGARSNRNPQRRFEISEVPRHSPPLARSNRTRDGTQGRHPPGSTTRLIIAARPNYNRDGAQSRQPTPGPPLRPCPPEPQSEALLGIGKLPRPVPLRRCLLEPQTRCSSDPAMHARPTTPSAPPEPQPKARLRNRRSTPPRCTPPHWRARTKTETAFKAATDPGPPPTSSSPPV</sequence>
<organism evidence="2 3">
    <name type="scientific">Glycomyces harbinensis</name>
    <dbReference type="NCBI Taxonomy" id="58114"/>
    <lineage>
        <taxon>Bacteria</taxon>
        <taxon>Bacillati</taxon>
        <taxon>Actinomycetota</taxon>
        <taxon>Actinomycetes</taxon>
        <taxon>Glycomycetales</taxon>
        <taxon>Glycomycetaceae</taxon>
        <taxon>Glycomyces</taxon>
    </lineage>
</organism>
<gene>
    <name evidence="2" type="ORF">SAMN05216270_104168</name>
</gene>
<protein>
    <submittedName>
        <fullName evidence="2">Uncharacterized protein</fullName>
    </submittedName>
</protein>